<dbReference type="RefSeq" id="WP_377513905.1">
    <property type="nucleotide sequence ID" value="NZ_JBHSQS010000012.1"/>
</dbReference>
<gene>
    <name evidence="2" type="ORF">ACFQGL_21060</name>
</gene>
<dbReference type="Proteomes" id="UP001596226">
    <property type="component" value="Unassembled WGS sequence"/>
</dbReference>
<organism evidence="2 3">
    <name type="scientific">Micromonospora vulcania</name>
    <dbReference type="NCBI Taxonomy" id="1441873"/>
    <lineage>
        <taxon>Bacteria</taxon>
        <taxon>Bacillati</taxon>
        <taxon>Actinomycetota</taxon>
        <taxon>Actinomycetes</taxon>
        <taxon>Micromonosporales</taxon>
        <taxon>Micromonosporaceae</taxon>
        <taxon>Micromonospora</taxon>
    </lineage>
</organism>
<dbReference type="EMBL" id="JBHSQS010000012">
    <property type="protein sequence ID" value="MFC5925832.1"/>
    <property type="molecule type" value="Genomic_DNA"/>
</dbReference>
<evidence type="ECO:0000313" key="2">
    <source>
        <dbReference type="EMBL" id="MFC5925832.1"/>
    </source>
</evidence>
<reference evidence="3" key="1">
    <citation type="journal article" date="2019" name="Int. J. Syst. Evol. Microbiol.">
        <title>The Global Catalogue of Microorganisms (GCM) 10K type strain sequencing project: providing services to taxonomists for standard genome sequencing and annotation.</title>
        <authorList>
            <consortium name="The Broad Institute Genomics Platform"/>
            <consortium name="The Broad Institute Genome Sequencing Center for Infectious Disease"/>
            <person name="Wu L."/>
            <person name="Ma J."/>
        </authorList>
    </citation>
    <scope>NUCLEOTIDE SEQUENCE [LARGE SCALE GENOMIC DNA]</scope>
    <source>
        <strain evidence="3">CGMCC 4.7144</strain>
    </source>
</reference>
<dbReference type="InterPro" id="IPR007278">
    <property type="entry name" value="DUF397"/>
</dbReference>
<feature type="domain" description="DUF397" evidence="1">
    <location>
        <begin position="16"/>
        <end position="68"/>
    </location>
</feature>
<proteinExistence type="predicted"/>
<dbReference type="Pfam" id="PF04149">
    <property type="entry name" value="DUF397"/>
    <property type="match status" value="1"/>
</dbReference>
<sequence>MRGRHAVEEIVAVGVTWRKSTRSNGSGDCVEVADDLSGLVGLRDSKDPAGPVLTFGPAAWSTFVASVKLETFAN</sequence>
<keyword evidence="3" id="KW-1185">Reference proteome</keyword>
<evidence type="ECO:0000259" key="1">
    <source>
        <dbReference type="Pfam" id="PF04149"/>
    </source>
</evidence>
<comment type="caution">
    <text evidence="2">The sequence shown here is derived from an EMBL/GenBank/DDBJ whole genome shotgun (WGS) entry which is preliminary data.</text>
</comment>
<protein>
    <submittedName>
        <fullName evidence="2">DUF397 domain-containing protein</fullName>
    </submittedName>
</protein>
<evidence type="ECO:0000313" key="3">
    <source>
        <dbReference type="Proteomes" id="UP001596226"/>
    </source>
</evidence>
<accession>A0ABW1HBL7</accession>
<name>A0ABW1HBL7_9ACTN</name>